<evidence type="ECO:0000256" key="1">
    <source>
        <dbReference type="SAM" id="MobiDB-lite"/>
    </source>
</evidence>
<feature type="region of interest" description="Disordered" evidence="1">
    <location>
        <begin position="1"/>
        <end position="20"/>
    </location>
</feature>
<accession>S9PFQ6</accession>
<comment type="caution">
    <text evidence="2">The sequence shown here is derived from an EMBL/GenBank/DDBJ whole genome shotgun (WGS) entry which is preliminary data.</text>
</comment>
<dbReference type="Proteomes" id="UP000011682">
    <property type="component" value="Unassembled WGS sequence"/>
</dbReference>
<dbReference type="AlphaFoldDB" id="S9PFQ6"/>
<evidence type="ECO:0000313" key="2">
    <source>
        <dbReference type="EMBL" id="EPX63215.1"/>
    </source>
</evidence>
<organism evidence="2 3">
    <name type="scientific">Cystobacter fuscus (strain ATCC 25194 / DSM 2262 / NBRC 100088 / M29)</name>
    <dbReference type="NCBI Taxonomy" id="1242864"/>
    <lineage>
        <taxon>Bacteria</taxon>
        <taxon>Pseudomonadati</taxon>
        <taxon>Myxococcota</taxon>
        <taxon>Myxococcia</taxon>
        <taxon>Myxococcales</taxon>
        <taxon>Cystobacterineae</taxon>
        <taxon>Archangiaceae</taxon>
        <taxon>Cystobacter</taxon>
    </lineage>
</organism>
<protein>
    <submittedName>
        <fullName evidence="2">Uncharacterized protein</fullName>
    </submittedName>
</protein>
<dbReference type="EMBL" id="ANAH02000005">
    <property type="protein sequence ID" value="EPX63215.1"/>
    <property type="molecule type" value="Genomic_DNA"/>
</dbReference>
<evidence type="ECO:0000313" key="3">
    <source>
        <dbReference type="Proteomes" id="UP000011682"/>
    </source>
</evidence>
<sequence length="265" mass="28985">MVFASDSKVTTAAPSGVDGEGKPVFQHQSYDNAFKIVHDRTQTAMALFVGTVNFGPVDAMSVFSRMELGLDASPLIQDAKILDLASTLQARRESVWGGLGLEKTRWPGPLVLLAAPPAQGLAPRLWHLDFSKGDPVIQELFLTGPGVFLEGSTQQTLSLLYGFDTRLRMSLRDTLSASRPGVEEAFSRFSPDSPINKINFWAMPIQDAIDLAVFLAQVQIQMERFLPGPPTCGGPIDVMVMEMSPEPRIRSFPGKQLHHPMGPRP</sequence>
<reference evidence="2" key="1">
    <citation type="submission" date="2013-05" db="EMBL/GenBank/DDBJ databases">
        <title>Genome assembly of Cystobacter fuscus DSM 2262.</title>
        <authorList>
            <person name="Sharma G."/>
            <person name="Khatri I."/>
            <person name="Kaur C."/>
            <person name="Mayilraj S."/>
            <person name="Subramanian S."/>
        </authorList>
    </citation>
    <scope>NUCLEOTIDE SEQUENCE [LARGE SCALE GENOMIC DNA]</scope>
    <source>
        <strain evidence="2">DSM 2262</strain>
    </source>
</reference>
<gene>
    <name evidence="2" type="ORF">D187_005620</name>
</gene>
<proteinExistence type="predicted"/>
<keyword evidence="3" id="KW-1185">Reference proteome</keyword>
<name>S9PFQ6_CYSF2</name>